<dbReference type="Proteomes" id="UP001497453">
    <property type="component" value="Chromosome 7"/>
</dbReference>
<evidence type="ECO:0000313" key="3">
    <source>
        <dbReference type="EMBL" id="CAL1713863.1"/>
    </source>
</evidence>
<keyword evidence="1" id="KW-0378">Hydrolase</keyword>
<evidence type="ECO:0000259" key="2">
    <source>
        <dbReference type="Pfam" id="PF07859"/>
    </source>
</evidence>
<accession>A0ABP1E3R7</accession>
<dbReference type="InterPro" id="IPR013094">
    <property type="entry name" value="AB_hydrolase_3"/>
</dbReference>
<dbReference type="Pfam" id="PF07859">
    <property type="entry name" value="Abhydrolase_3"/>
    <property type="match status" value="1"/>
</dbReference>
<sequence length="340" mass="37141">MADWTEYSKPDPDLVPHLSKLPTLTFSKETLPEIRKALVEATPHLQDALKSQLPPDNTYRVKDYNVPVDGGEILVRSLVPIPQDAEGKTFPLYVWYHGGGWCIGDVNMDDYRLRSICVDLQIAVLNVEYRLAPEYPLATILNDSYAALKWAVENASLFSASLEKGFIVGGISAGAHLATLVAHWARDDAFFEGRKLTGQVLQLPGVVHPDAFPEKYKPTLSSVEQNKDAPILNKAAVLGIGDIVGAEPNDPNFSILLAPNHRDLPPAILQVAGGDPLRDGGLLYDQLLRESGVKTKLHVYPGMPHGGFNMFPGAGVYQKWESDYTGGLGWLLSGATLDAY</sequence>
<feature type="domain" description="Alpha/beta hydrolase fold-3" evidence="2">
    <location>
        <begin position="94"/>
        <end position="306"/>
    </location>
</feature>
<dbReference type="Gene3D" id="3.40.50.1820">
    <property type="entry name" value="alpha/beta hydrolase"/>
    <property type="match status" value="1"/>
</dbReference>
<keyword evidence="4" id="KW-1185">Reference proteome</keyword>
<name>A0ABP1E3R7_9APHY</name>
<evidence type="ECO:0000313" key="4">
    <source>
        <dbReference type="Proteomes" id="UP001497453"/>
    </source>
</evidence>
<reference evidence="4" key="1">
    <citation type="submission" date="2024-04" db="EMBL/GenBank/DDBJ databases">
        <authorList>
            <person name="Shaw F."/>
            <person name="Minotto A."/>
        </authorList>
    </citation>
    <scope>NUCLEOTIDE SEQUENCE [LARGE SCALE GENOMIC DNA]</scope>
</reference>
<proteinExistence type="predicted"/>
<dbReference type="InterPro" id="IPR029058">
    <property type="entry name" value="AB_hydrolase_fold"/>
</dbReference>
<dbReference type="PANTHER" id="PTHR48081">
    <property type="entry name" value="AB HYDROLASE SUPERFAMILY PROTEIN C4A8.06C"/>
    <property type="match status" value="1"/>
</dbReference>
<dbReference type="EMBL" id="OZ037950">
    <property type="protein sequence ID" value="CAL1713863.1"/>
    <property type="molecule type" value="Genomic_DNA"/>
</dbReference>
<dbReference type="SUPFAM" id="SSF53474">
    <property type="entry name" value="alpha/beta-Hydrolases"/>
    <property type="match status" value="1"/>
</dbReference>
<gene>
    <name evidence="3" type="ORF">GFSPODELE1_LOCUS9522</name>
</gene>
<organism evidence="3 4">
    <name type="scientific">Somion occarium</name>
    <dbReference type="NCBI Taxonomy" id="3059160"/>
    <lineage>
        <taxon>Eukaryota</taxon>
        <taxon>Fungi</taxon>
        <taxon>Dikarya</taxon>
        <taxon>Basidiomycota</taxon>
        <taxon>Agaricomycotina</taxon>
        <taxon>Agaricomycetes</taxon>
        <taxon>Polyporales</taxon>
        <taxon>Cerrenaceae</taxon>
        <taxon>Somion</taxon>
    </lineage>
</organism>
<evidence type="ECO:0000256" key="1">
    <source>
        <dbReference type="ARBA" id="ARBA00022801"/>
    </source>
</evidence>
<dbReference type="PANTHER" id="PTHR48081:SF8">
    <property type="entry name" value="ALPHA_BETA HYDROLASE FOLD-3 DOMAIN-CONTAINING PROTEIN-RELATED"/>
    <property type="match status" value="1"/>
</dbReference>
<dbReference type="InterPro" id="IPR050300">
    <property type="entry name" value="GDXG_lipolytic_enzyme"/>
</dbReference>
<protein>
    <recommendedName>
        <fullName evidence="2">Alpha/beta hydrolase fold-3 domain-containing protein</fullName>
    </recommendedName>
</protein>